<dbReference type="EMBL" id="QZKI01000080">
    <property type="protein sequence ID" value="RJP69614.1"/>
    <property type="molecule type" value="Genomic_DNA"/>
</dbReference>
<dbReference type="NCBIfam" id="NF037970">
    <property type="entry name" value="vanZ_1"/>
    <property type="match status" value="1"/>
</dbReference>
<protein>
    <submittedName>
        <fullName evidence="3">VanZ family protein</fullName>
    </submittedName>
</protein>
<evidence type="ECO:0000313" key="3">
    <source>
        <dbReference type="EMBL" id="RJP69614.1"/>
    </source>
</evidence>
<reference evidence="3 4" key="1">
    <citation type="journal article" date="2017" name="ISME J.">
        <title>Energy and carbon metabolisms in a deep terrestrial subsurface fluid microbial community.</title>
        <authorList>
            <person name="Momper L."/>
            <person name="Jungbluth S.P."/>
            <person name="Lee M.D."/>
            <person name="Amend J.P."/>
        </authorList>
    </citation>
    <scope>NUCLEOTIDE SEQUENCE [LARGE SCALE GENOMIC DNA]</scope>
    <source>
        <strain evidence="3">SURF_17</strain>
    </source>
</reference>
<keyword evidence="1" id="KW-1133">Transmembrane helix</keyword>
<dbReference type="PANTHER" id="PTHR28008">
    <property type="entry name" value="DOMAIN PROTEIN, PUTATIVE (AFU_ORTHOLOGUE AFUA_3G10980)-RELATED"/>
    <property type="match status" value="1"/>
</dbReference>
<dbReference type="PANTHER" id="PTHR28008:SF1">
    <property type="entry name" value="DOMAIN PROTEIN, PUTATIVE (AFU_ORTHOLOGUE AFUA_3G10980)-RELATED"/>
    <property type="match status" value="1"/>
</dbReference>
<accession>A0A419EXN0</accession>
<dbReference type="AlphaFoldDB" id="A0A419EXN0"/>
<gene>
    <name evidence="3" type="ORF">C4532_10740</name>
</gene>
<feature type="transmembrane region" description="Helical" evidence="1">
    <location>
        <begin position="43"/>
        <end position="60"/>
    </location>
</feature>
<feature type="transmembrane region" description="Helical" evidence="1">
    <location>
        <begin position="12"/>
        <end position="31"/>
    </location>
</feature>
<evidence type="ECO:0000313" key="4">
    <source>
        <dbReference type="Proteomes" id="UP000285961"/>
    </source>
</evidence>
<feature type="transmembrane region" description="Helical" evidence="1">
    <location>
        <begin position="98"/>
        <end position="121"/>
    </location>
</feature>
<evidence type="ECO:0000259" key="2">
    <source>
        <dbReference type="Pfam" id="PF04892"/>
    </source>
</evidence>
<feature type="domain" description="VanZ-like" evidence="2">
    <location>
        <begin position="28"/>
        <end position="119"/>
    </location>
</feature>
<comment type="caution">
    <text evidence="3">The sequence shown here is derived from an EMBL/GenBank/DDBJ whole genome shotgun (WGS) entry which is preliminary data.</text>
</comment>
<organism evidence="3 4">
    <name type="scientific">Candidatus Abyssobacteria bacterium SURF_17</name>
    <dbReference type="NCBI Taxonomy" id="2093361"/>
    <lineage>
        <taxon>Bacteria</taxon>
        <taxon>Pseudomonadati</taxon>
        <taxon>Candidatus Hydrogenedentota</taxon>
        <taxon>Candidatus Abyssobacteria</taxon>
    </lineage>
</organism>
<sequence length="137" mass="15019">MKPWSFMPPHFVAIVVVYCGFIYYLSSRSSFPFEAPFPLFDKLVHMCLFGGLSATVALGLHRAQRRYSALALVIVPAAFSTLYGLTDEAHQLFVVSRTFAVGDLIADAFGATLAALLVLSVEGHGRAAGRLEETHRR</sequence>
<dbReference type="Proteomes" id="UP000285961">
    <property type="component" value="Unassembled WGS sequence"/>
</dbReference>
<dbReference type="Pfam" id="PF04892">
    <property type="entry name" value="VanZ"/>
    <property type="match status" value="1"/>
</dbReference>
<proteinExistence type="predicted"/>
<feature type="transmembrane region" description="Helical" evidence="1">
    <location>
        <begin position="67"/>
        <end position="86"/>
    </location>
</feature>
<keyword evidence="1" id="KW-0812">Transmembrane</keyword>
<dbReference type="InterPro" id="IPR006976">
    <property type="entry name" value="VanZ-like"/>
</dbReference>
<evidence type="ECO:0000256" key="1">
    <source>
        <dbReference type="SAM" id="Phobius"/>
    </source>
</evidence>
<keyword evidence="1" id="KW-0472">Membrane</keyword>
<name>A0A419EXN0_9BACT</name>